<keyword evidence="3" id="KW-1185">Reference proteome</keyword>
<sequence length="99" mass="11444">MAVFSGSNSRNSGLFDNECFSSPNDDNNPAPYARIWPFSRQRPNSTWPIFPDLHRLHQVKLILFLVKNRQNFHQPILVYGPIIHEHNLVQTGKKITCSQ</sequence>
<name>A0A922HPJ4_DERFA</name>
<dbReference type="Proteomes" id="UP000790347">
    <property type="component" value="Unassembled WGS sequence"/>
</dbReference>
<dbReference type="AlphaFoldDB" id="A0A922HPJ4"/>
<reference evidence="2" key="2">
    <citation type="journal article" date="2022" name="Res Sq">
        <title>Comparative Genomics Reveals Insights into the Divergent Evolution of Astigmatic Mites and Household Pest Adaptations.</title>
        <authorList>
            <person name="Xiong Q."/>
            <person name="Wan A.T.-Y."/>
            <person name="Liu X.-Y."/>
            <person name="Fung C.S.-H."/>
            <person name="Xiao X."/>
            <person name="Malainual N."/>
            <person name="Hou J."/>
            <person name="Wang L."/>
            <person name="Wang M."/>
            <person name="Yang K."/>
            <person name="Cui Y."/>
            <person name="Leung E."/>
            <person name="Nong W."/>
            <person name="Shin S.-K."/>
            <person name="Au S."/>
            <person name="Jeong K.Y."/>
            <person name="Chew F.T."/>
            <person name="Hui J."/>
            <person name="Leung T.F."/>
            <person name="Tungtrongchitr A."/>
            <person name="Zhong N."/>
            <person name="Liu Z."/>
            <person name="Tsui S."/>
        </authorList>
    </citation>
    <scope>NUCLEOTIDE SEQUENCE</scope>
    <source>
        <strain evidence="2">Derf</strain>
        <tissue evidence="2">Whole organism</tissue>
    </source>
</reference>
<evidence type="ECO:0000256" key="1">
    <source>
        <dbReference type="SAM" id="MobiDB-lite"/>
    </source>
</evidence>
<accession>A0A922HPJ4</accession>
<dbReference type="EMBL" id="ASGP02000008">
    <property type="protein sequence ID" value="KAH9493910.1"/>
    <property type="molecule type" value="Genomic_DNA"/>
</dbReference>
<organism evidence="2 3">
    <name type="scientific">Dermatophagoides farinae</name>
    <name type="common">American house dust mite</name>
    <dbReference type="NCBI Taxonomy" id="6954"/>
    <lineage>
        <taxon>Eukaryota</taxon>
        <taxon>Metazoa</taxon>
        <taxon>Ecdysozoa</taxon>
        <taxon>Arthropoda</taxon>
        <taxon>Chelicerata</taxon>
        <taxon>Arachnida</taxon>
        <taxon>Acari</taxon>
        <taxon>Acariformes</taxon>
        <taxon>Sarcoptiformes</taxon>
        <taxon>Astigmata</taxon>
        <taxon>Psoroptidia</taxon>
        <taxon>Analgoidea</taxon>
        <taxon>Pyroglyphidae</taxon>
        <taxon>Dermatophagoidinae</taxon>
        <taxon>Dermatophagoides</taxon>
    </lineage>
</organism>
<feature type="region of interest" description="Disordered" evidence="1">
    <location>
        <begin position="1"/>
        <end position="26"/>
    </location>
</feature>
<reference evidence="2" key="1">
    <citation type="submission" date="2013-05" db="EMBL/GenBank/DDBJ databases">
        <authorList>
            <person name="Yim A.K.Y."/>
            <person name="Chan T.F."/>
            <person name="Ji K.M."/>
            <person name="Liu X.Y."/>
            <person name="Zhou J.W."/>
            <person name="Li R.Q."/>
            <person name="Yang K.Y."/>
            <person name="Li J."/>
            <person name="Li M."/>
            <person name="Law P.T.W."/>
            <person name="Wu Y.L."/>
            <person name="Cai Z.L."/>
            <person name="Qin H."/>
            <person name="Bao Y."/>
            <person name="Leung R.K.K."/>
            <person name="Ng P.K.S."/>
            <person name="Zou J."/>
            <person name="Zhong X.J."/>
            <person name="Ran P.X."/>
            <person name="Zhong N.S."/>
            <person name="Liu Z.G."/>
            <person name="Tsui S.K.W."/>
        </authorList>
    </citation>
    <scope>NUCLEOTIDE SEQUENCE</scope>
    <source>
        <strain evidence="2">Derf</strain>
        <tissue evidence="2">Whole organism</tissue>
    </source>
</reference>
<protein>
    <submittedName>
        <fullName evidence="2">Uncharacterized protein</fullName>
    </submittedName>
</protein>
<evidence type="ECO:0000313" key="3">
    <source>
        <dbReference type="Proteomes" id="UP000790347"/>
    </source>
</evidence>
<gene>
    <name evidence="2" type="ORF">DERF_014636</name>
</gene>
<comment type="caution">
    <text evidence="2">The sequence shown here is derived from an EMBL/GenBank/DDBJ whole genome shotgun (WGS) entry which is preliminary data.</text>
</comment>
<evidence type="ECO:0000313" key="2">
    <source>
        <dbReference type="EMBL" id="KAH9493910.1"/>
    </source>
</evidence>
<proteinExistence type="predicted"/>